<dbReference type="InterPro" id="IPR017871">
    <property type="entry name" value="ABC_transporter-like_CS"/>
</dbReference>
<dbReference type="PANTHER" id="PTHR43776:SF7">
    <property type="entry name" value="D,D-DIPEPTIDE TRANSPORT ATP-BINDING PROTEIN DDPF-RELATED"/>
    <property type="match status" value="1"/>
</dbReference>
<dbReference type="InterPro" id="IPR027417">
    <property type="entry name" value="P-loop_NTPase"/>
</dbReference>
<dbReference type="InterPro" id="IPR013563">
    <property type="entry name" value="Oligopep_ABC_C"/>
</dbReference>
<feature type="domain" description="ABC transporter" evidence="6">
    <location>
        <begin position="15"/>
        <end position="260"/>
    </location>
</feature>
<feature type="compositionally biased region" description="Basic and acidic residues" evidence="5">
    <location>
        <begin position="271"/>
        <end position="286"/>
    </location>
</feature>
<dbReference type="InterPro" id="IPR050319">
    <property type="entry name" value="ABC_transp_ATP-bind"/>
</dbReference>
<evidence type="ECO:0000256" key="5">
    <source>
        <dbReference type="SAM" id="MobiDB-lite"/>
    </source>
</evidence>
<reference evidence="7 8" key="1">
    <citation type="journal article" date="2019" name="Int. J. Syst. Evol. Microbiol.">
        <title>The Global Catalogue of Microorganisms (GCM) 10K type strain sequencing project: providing services to taxonomists for standard genome sequencing and annotation.</title>
        <authorList>
            <consortium name="The Broad Institute Genomics Platform"/>
            <consortium name="The Broad Institute Genome Sequencing Center for Infectious Disease"/>
            <person name="Wu L."/>
            <person name="Ma J."/>
        </authorList>
    </citation>
    <scope>NUCLEOTIDE SEQUENCE [LARGE SCALE GENOMIC DNA]</scope>
    <source>
        <strain evidence="7 8">JCM 14306</strain>
    </source>
</reference>
<gene>
    <name evidence="7" type="ORF">GCM10009744_52040</name>
</gene>
<keyword evidence="2" id="KW-0813">Transport</keyword>
<keyword evidence="8" id="KW-1185">Reference proteome</keyword>
<dbReference type="CDD" id="cd03257">
    <property type="entry name" value="ABC_NikE_OppD_transporters"/>
    <property type="match status" value="1"/>
</dbReference>
<evidence type="ECO:0000256" key="2">
    <source>
        <dbReference type="ARBA" id="ARBA00022448"/>
    </source>
</evidence>
<dbReference type="Gene3D" id="3.40.50.300">
    <property type="entry name" value="P-loop containing nucleotide triphosphate hydrolases"/>
    <property type="match status" value="1"/>
</dbReference>
<evidence type="ECO:0000259" key="6">
    <source>
        <dbReference type="PROSITE" id="PS50893"/>
    </source>
</evidence>
<dbReference type="Pfam" id="PF08352">
    <property type="entry name" value="oligo_HPY"/>
    <property type="match status" value="1"/>
</dbReference>
<dbReference type="RefSeq" id="WP_344114690.1">
    <property type="nucleotide sequence ID" value="NZ_BAAANE010000009.1"/>
</dbReference>
<dbReference type="EMBL" id="BAAANE010000009">
    <property type="protein sequence ID" value="GAA1653506.1"/>
    <property type="molecule type" value="Genomic_DNA"/>
</dbReference>
<evidence type="ECO:0000256" key="3">
    <source>
        <dbReference type="ARBA" id="ARBA00022741"/>
    </source>
</evidence>
<accession>A0ABN2FMK1</accession>
<evidence type="ECO:0000313" key="8">
    <source>
        <dbReference type="Proteomes" id="UP001501319"/>
    </source>
</evidence>
<dbReference type="PROSITE" id="PS00211">
    <property type="entry name" value="ABC_TRANSPORTER_1"/>
    <property type="match status" value="1"/>
</dbReference>
<organism evidence="7 8">
    <name type="scientific">Kribbella alba</name>
    <dbReference type="NCBI Taxonomy" id="190197"/>
    <lineage>
        <taxon>Bacteria</taxon>
        <taxon>Bacillati</taxon>
        <taxon>Actinomycetota</taxon>
        <taxon>Actinomycetes</taxon>
        <taxon>Propionibacteriales</taxon>
        <taxon>Kribbellaceae</taxon>
        <taxon>Kribbella</taxon>
    </lineage>
</organism>
<dbReference type="Pfam" id="PF00005">
    <property type="entry name" value="ABC_tran"/>
    <property type="match status" value="1"/>
</dbReference>
<name>A0ABN2FMK1_9ACTN</name>
<feature type="region of interest" description="Disordered" evidence="5">
    <location>
        <begin position="265"/>
        <end position="293"/>
    </location>
</feature>
<dbReference type="NCBIfam" id="TIGR01727">
    <property type="entry name" value="oligo_HPY"/>
    <property type="match status" value="1"/>
</dbReference>
<dbReference type="InterPro" id="IPR003439">
    <property type="entry name" value="ABC_transporter-like_ATP-bd"/>
</dbReference>
<dbReference type="PANTHER" id="PTHR43776">
    <property type="entry name" value="TRANSPORT ATP-BINDING PROTEIN"/>
    <property type="match status" value="1"/>
</dbReference>
<dbReference type="GO" id="GO:0005524">
    <property type="term" value="F:ATP binding"/>
    <property type="evidence" value="ECO:0007669"/>
    <property type="project" value="UniProtKB-KW"/>
</dbReference>
<dbReference type="SUPFAM" id="SSF52540">
    <property type="entry name" value="P-loop containing nucleoside triphosphate hydrolases"/>
    <property type="match status" value="1"/>
</dbReference>
<sequence>METDTADTGTGKELLELLGVSKQFHVRSGGRRARLSAVESVSLSVRQGTTLGIVGESGCGKSTLARVIVGLHLTDDGQMIFDGKQVLTHRRRSPAELKQMQMVFQDPSSALNPRATISESIGFPLQVQGESKAAIDERVAKVMRDVGLPAAYASHYPHQLSGGQRQRVNIARALALQPKLVVLDEAVSALDKSIQAQVLNLLTDLQEEYGLTYVFISHDLNVVRYISDDVAVMYLGQVVERGSAKELYDNPKHPYTQLLLSSVPTLNPADSTRDEPVDSADAKDTEIPSPIDPPSGCRFRTRCPFAMDICSQVAPAPVQLSADRSVACHLYSDAAAGADVQAVPA</sequence>
<comment type="similarity">
    <text evidence="1">Belongs to the ABC transporter superfamily.</text>
</comment>
<comment type="caution">
    <text evidence="7">The sequence shown here is derived from an EMBL/GenBank/DDBJ whole genome shotgun (WGS) entry which is preliminary data.</text>
</comment>
<keyword evidence="3" id="KW-0547">Nucleotide-binding</keyword>
<dbReference type="PROSITE" id="PS50893">
    <property type="entry name" value="ABC_TRANSPORTER_2"/>
    <property type="match status" value="1"/>
</dbReference>
<dbReference type="Proteomes" id="UP001501319">
    <property type="component" value="Unassembled WGS sequence"/>
</dbReference>
<evidence type="ECO:0000313" key="7">
    <source>
        <dbReference type="EMBL" id="GAA1653506.1"/>
    </source>
</evidence>
<dbReference type="SMART" id="SM00382">
    <property type="entry name" value="AAA"/>
    <property type="match status" value="1"/>
</dbReference>
<dbReference type="InterPro" id="IPR003593">
    <property type="entry name" value="AAA+_ATPase"/>
</dbReference>
<protein>
    <submittedName>
        <fullName evidence="7">ATP-binding cassette domain-containing protein</fullName>
    </submittedName>
</protein>
<keyword evidence="4 7" id="KW-0067">ATP-binding</keyword>
<proteinExistence type="inferred from homology"/>
<evidence type="ECO:0000256" key="4">
    <source>
        <dbReference type="ARBA" id="ARBA00022840"/>
    </source>
</evidence>
<evidence type="ECO:0000256" key="1">
    <source>
        <dbReference type="ARBA" id="ARBA00005417"/>
    </source>
</evidence>